<dbReference type="Proteomes" id="UP000075321">
    <property type="component" value="Unassembled WGS sequence"/>
</dbReference>
<dbReference type="Pfam" id="PF01796">
    <property type="entry name" value="OB_ChsH2_C"/>
    <property type="match status" value="1"/>
</dbReference>
<keyword evidence="3" id="KW-1185">Reference proteome</keyword>
<dbReference type="PANTHER" id="PTHR34075:SF5">
    <property type="entry name" value="BLR3430 PROTEIN"/>
    <property type="match status" value="1"/>
</dbReference>
<sequence>MSEQHDEGYDEWIDAIDRGEGYALECSNGHGSLPPRRLCPECGDADLEKRALPDSGTLDTYTTIHVATPAFTEDAPYTVAIADFGLARLTGQLRGVEDPEVGMRLAVGVEERKTEDEPLLVFRPA</sequence>
<dbReference type="InterPro" id="IPR002878">
    <property type="entry name" value="ChsH2_C"/>
</dbReference>
<organism evidence="2 3">
    <name type="scientific">Halalkalicoccus paucihalophilus</name>
    <dbReference type="NCBI Taxonomy" id="1008153"/>
    <lineage>
        <taxon>Archaea</taxon>
        <taxon>Methanobacteriati</taxon>
        <taxon>Methanobacteriota</taxon>
        <taxon>Stenosarchaea group</taxon>
        <taxon>Halobacteria</taxon>
        <taxon>Halobacteriales</taxon>
        <taxon>Halococcaceae</taxon>
        <taxon>Halalkalicoccus</taxon>
    </lineage>
</organism>
<accession>A0A151AE10</accession>
<dbReference type="InterPro" id="IPR012340">
    <property type="entry name" value="NA-bd_OB-fold"/>
</dbReference>
<evidence type="ECO:0000313" key="3">
    <source>
        <dbReference type="Proteomes" id="UP000075321"/>
    </source>
</evidence>
<dbReference type="OrthoDB" id="9573at2157"/>
<gene>
    <name evidence="2" type="ORF">HAPAU_24700</name>
</gene>
<dbReference type="PANTHER" id="PTHR34075">
    <property type="entry name" value="BLR3430 PROTEIN"/>
    <property type="match status" value="1"/>
</dbReference>
<dbReference type="RefSeq" id="WP_066382864.1">
    <property type="nucleotide sequence ID" value="NZ_LTAZ01000005.1"/>
</dbReference>
<name>A0A151AE10_9EURY</name>
<dbReference type="EMBL" id="LTAZ01000005">
    <property type="protein sequence ID" value="KYH25792.1"/>
    <property type="molecule type" value="Genomic_DNA"/>
</dbReference>
<reference evidence="2 3" key="1">
    <citation type="submission" date="2016-02" db="EMBL/GenBank/DDBJ databases">
        <title>Genome sequence of Halalkalicoccus paucihalophilus DSM 24557.</title>
        <authorList>
            <person name="Poehlein A."/>
            <person name="Daniel R."/>
        </authorList>
    </citation>
    <scope>NUCLEOTIDE SEQUENCE [LARGE SCALE GENOMIC DNA]</scope>
    <source>
        <strain evidence="2 3">DSM 24557</strain>
    </source>
</reference>
<dbReference type="PATRIC" id="fig|1008153.3.peg.2517"/>
<protein>
    <recommendedName>
        <fullName evidence="1">ChsH2 C-terminal OB-fold domain-containing protein</fullName>
    </recommendedName>
</protein>
<evidence type="ECO:0000313" key="2">
    <source>
        <dbReference type="EMBL" id="KYH25792.1"/>
    </source>
</evidence>
<dbReference type="SUPFAM" id="SSF50249">
    <property type="entry name" value="Nucleic acid-binding proteins"/>
    <property type="match status" value="1"/>
</dbReference>
<comment type="caution">
    <text evidence="2">The sequence shown here is derived from an EMBL/GenBank/DDBJ whole genome shotgun (WGS) entry which is preliminary data.</text>
</comment>
<dbReference type="AlphaFoldDB" id="A0A151AE10"/>
<evidence type="ECO:0000259" key="1">
    <source>
        <dbReference type="Pfam" id="PF01796"/>
    </source>
</evidence>
<dbReference type="InterPro" id="IPR052513">
    <property type="entry name" value="Thioester_dehydratase-like"/>
</dbReference>
<proteinExistence type="predicted"/>
<feature type="domain" description="ChsH2 C-terminal OB-fold" evidence="1">
    <location>
        <begin position="50"/>
        <end position="107"/>
    </location>
</feature>